<proteinExistence type="predicted"/>
<comment type="caution">
    <text evidence="1">The sequence shown here is derived from an EMBL/GenBank/DDBJ whole genome shotgun (WGS) entry which is preliminary data.</text>
</comment>
<evidence type="ECO:0008006" key="3">
    <source>
        <dbReference type="Google" id="ProtNLM"/>
    </source>
</evidence>
<evidence type="ECO:0000313" key="1">
    <source>
        <dbReference type="EMBL" id="KAJ1648632.1"/>
    </source>
</evidence>
<protein>
    <recommendedName>
        <fullName evidence="3">Prefoldin subunit</fullName>
    </recommendedName>
</protein>
<dbReference type="Proteomes" id="UP001145021">
    <property type="component" value="Unassembled WGS sequence"/>
</dbReference>
<dbReference type="EMBL" id="JANBOH010000002">
    <property type="protein sequence ID" value="KAJ1648632.1"/>
    <property type="molecule type" value="Genomic_DNA"/>
</dbReference>
<gene>
    <name evidence="1" type="ORF">LPJ64_000086</name>
</gene>
<accession>A0A9W7XSG9</accession>
<organism evidence="1 2">
    <name type="scientific">Coemansia asiatica</name>
    <dbReference type="NCBI Taxonomy" id="1052880"/>
    <lineage>
        <taxon>Eukaryota</taxon>
        <taxon>Fungi</taxon>
        <taxon>Fungi incertae sedis</taxon>
        <taxon>Zoopagomycota</taxon>
        <taxon>Kickxellomycotina</taxon>
        <taxon>Kickxellomycetes</taxon>
        <taxon>Kickxellales</taxon>
        <taxon>Kickxellaceae</taxon>
        <taxon>Coemansia</taxon>
    </lineage>
</organism>
<sequence>MEAVEHQARIEALTEDILTDRQLFSDYNRKFHENTLAQSKLREQMQKIHPSSQRYTVAVNMGDLFIQIPIPKAQSMVNSAQKELESGIQEVQNRLEKKVDILEQLKKNKA</sequence>
<keyword evidence="2" id="KW-1185">Reference proteome</keyword>
<name>A0A9W7XSG9_9FUNG</name>
<dbReference type="AlphaFoldDB" id="A0A9W7XSG9"/>
<evidence type="ECO:0000313" key="2">
    <source>
        <dbReference type="Proteomes" id="UP001145021"/>
    </source>
</evidence>
<reference evidence="1" key="1">
    <citation type="submission" date="2022-07" db="EMBL/GenBank/DDBJ databases">
        <title>Phylogenomic reconstructions and comparative analyses of Kickxellomycotina fungi.</title>
        <authorList>
            <person name="Reynolds N.K."/>
            <person name="Stajich J.E."/>
            <person name="Barry K."/>
            <person name="Grigoriev I.V."/>
            <person name="Crous P."/>
            <person name="Smith M.E."/>
        </authorList>
    </citation>
    <scope>NUCLEOTIDE SEQUENCE</scope>
    <source>
        <strain evidence="1">NBRC 105413</strain>
    </source>
</reference>